<dbReference type="Pfam" id="PF23798">
    <property type="entry name" value="Beta-prop_SPT8"/>
    <property type="match status" value="2"/>
</dbReference>
<organism evidence="6 7">
    <name type="scientific">Ephemerocybe angulata</name>
    <dbReference type="NCBI Taxonomy" id="980116"/>
    <lineage>
        <taxon>Eukaryota</taxon>
        <taxon>Fungi</taxon>
        <taxon>Dikarya</taxon>
        <taxon>Basidiomycota</taxon>
        <taxon>Agaricomycotina</taxon>
        <taxon>Agaricomycetes</taxon>
        <taxon>Agaricomycetidae</taxon>
        <taxon>Agaricales</taxon>
        <taxon>Agaricineae</taxon>
        <taxon>Psathyrellaceae</taxon>
        <taxon>Ephemerocybe</taxon>
    </lineage>
</organism>
<dbReference type="InterPro" id="IPR036322">
    <property type="entry name" value="WD40_repeat_dom_sf"/>
</dbReference>
<dbReference type="SMART" id="SM00320">
    <property type="entry name" value="WD40"/>
    <property type="match status" value="5"/>
</dbReference>
<evidence type="ECO:0000256" key="4">
    <source>
        <dbReference type="SAM" id="MobiDB-lite"/>
    </source>
</evidence>
<protein>
    <recommendedName>
        <fullName evidence="5">Transcription factor spt8 beta-propeller domain-containing protein</fullName>
    </recommendedName>
</protein>
<feature type="region of interest" description="Disordered" evidence="4">
    <location>
        <begin position="621"/>
        <end position="645"/>
    </location>
</feature>
<feature type="compositionally biased region" description="Low complexity" evidence="4">
    <location>
        <begin position="157"/>
        <end position="172"/>
    </location>
</feature>
<evidence type="ECO:0000256" key="1">
    <source>
        <dbReference type="ARBA" id="ARBA00022574"/>
    </source>
</evidence>
<dbReference type="InterPro" id="IPR001680">
    <property type="entry name" value="WD40_rpt"/>
</dbReference>
<gene>
    <name evidence="6" type="ORF">D9611_004750</name>
</gene>
<reference evidence="6 7" key="1">
    <citation type="journal article" date="2020" name="ISME J.">
        <title>Uncovering the hidden diversity of litter-decomposition mechanisms in mushroom-forming fungi.</title>
        <authorList>
            <person name="Floudas D."/>
            <person name="Bentzer J."/>
            <person name="Ahren D."/>
            <person name="Johansson T."/>
            <person name="Persson P."/>
            <person name="Tunlid A."/>
        </authorList>
    </citation>
    <scope>NUCLEOTIDE SEQUENCE [LARGE SCALE GENOMIC DNA]</scope>
    <source>
        <strain evidence="6 7">CBS 175.51</strain>
    </source>
</reference>
<feature type="region of interest" description="Disordered" evidence="4">
    <location>
        <begin position="1"/>
        <end position="195"/>
    </location>
</feature>
<feature type="compositionally biased region" description="Acidic residues" evidence="4">
    <location>
        <begin position="81"/>
        <end position="97"/>
    </location>
</feature>
<feature type="domain" description="Transcription factor spt8 beta-propeller" evidence="5">
    <location>
        <begin position="219"/>
        <end position="421"/>
    </location>
</feature>
<dbReference type="InterPro" id="IPR015943">
    <property type="entry name" value="WD40/YVTN_repeat-like_dom_sf"/>
</dbReference>
<evidence type="ECO:0000256" key="2">
    <source>
        <dbReference type="ARBA" id="ARBA00022737"/>
    </source>
</evidence>
<dbReference type="Proteomes" id="UP000541558">
    <property type="component" value="Unassembled WGS sequence"/>
</dbReference>
<feature type="compositionally biased region" description="Polar residues" evidence="4">
    <location>
        <begin position="572"/>
        <end position="589"/>
    </location>
</feature>
<keyword evidence="7" id="KW-1185">Reference proteome</keyword>
<comment type="caution">
    <text evidence="6">The sequence shown here is derived from an EMBL/GenBank/DDBJ whole genome shotgun (WGS) entry which is preliminary data.</text>
</comment>
<dbReference type="PANTHER" id="PTHR19848">
    <property type="entry name" value="WD40 REPEAT PROTEIN"/>
    <property type="match status" value="1"/>
</dbReference>
<evidence type="ECO:0000259" key="5">
    <source>
        <dbReference type="Pfam" id="PF23798"/>
    </source>
</evidence>
<sequence length="837" mass="90620">MNAPIPMSTSDSEDDDFELEIEDEGDGEAQEDAPTEDPDDDTNTDTTTSDEDDEEDDTTPNDNSNEIEDDMDSQLQRELQETLDMEIDAELEADANELDAALLDADPPISASASTHADPPSSMLDDPVPGQDNELPPLVPNLPDIEHSGFSASPGNSRPSSVPASSSRRASASPPPESGIPSIYRRKRTPSPASLRHAAISAPVGLSTFTTRIPRTYTVEAICALPHPVPTHALACSYDMTHLLTGSDDGYIRDYDIFSAVNGKTFLSAPQRHHAGVVEGLMKAGQIRSWWENPGYVDRKGFVGGQALYGMPPMDEDPGLSPVYSLLMHSDALWGLAGTDAGHINLFTVRHEPGRVMHVMKEHKSPVSAMSMDYGEKGFFSASWDGEAIQWDLNTGSTVRNFSAHNSQLTSIAVRPAYSGPYLDPTPAPVAYRRKEPTQSSARRLSGDTVTNKNTSGDNPQMYRFSQEDVNMTSPGNAHETSSLFGDDPQDETDAKNSVPSPSPDTKARQPGDDAKSEGSVADSLFGDEGDESEGVNPEPTPAPPQQISNQNPYISSPAGPPTQPPQGTSQYVTFPVSQPSADNPQVQGQQGYYSTQTFSVQMQPHQQQQQYQQPLPIQVPQHAKPQRGPPPPAPKNAPPLLDNSTYSRYSSDLLMTAFVDGQVVLWDRRVSSAGKGVGRLWMSEKTPPWCLSACWSHDGGQIYAGRRNGTVDVWDVRLMGKNNMTDTPRLLKTLRNPPSSGVVSCVVPFPDCRHIASASVDNIRLWNVADAPGEDSSMAKPRGAAPFKIIPGHHGGYISQMLVDPGARFMITASSNRGLHGDSTRTVFVHDVKLAF</sequence>
<feature type="compositionally biased region" description="Pro residues" evidence="4">
    <location>
        <begin position="628"/>
        <end position="638"/>
    </location>
</feature>
<feature type="compositionally biased region" description="Polar residues" evidence="4">
    <location>
        <begin position="438"/>
        <end position="459"/>
    </location>
</feature>
<feature type="compositionally biased region" description="Basic and acidic residues" evidence="4">
    <location>
        <begin position="506"/>
        <end position="517"/>
    </location>
</feature>
<accession>A0A8H5EXI0</accession>
<feature type="region of interest" description="Disordered" evidence="4">
    <location>
        <begin position="425"/>
        <end position="589"/>
    </location>
</feature>
<evidence type="ECO:0000313" key="6">
    <source>
        <dbReference type="EMBL" id="KAF5315956.1"/>
    </source>
</evidence>
<feature type="compositionally biased region" description="Acidic residues" evidence="4">
    <location>
        <begin position="11"/>
        <end position="72"/>
    </location>
</feature>
<dbReference type="SUPFAM" id="SSF50978">
    <property type="entry name" value="WD40 repeat-like"/>
    <property type="match status" value="1"/>
</dbReference>
<name>A0A8H5EXI0_9AGAR</name>
<dbReference type="PANTHER" id="PTHR19848:SF8">
    <property type="entry name" value="F-BOX AND WD REPEAT DOMAIN CONTAINING 7"/>
    <property type="match status" value="1"/>
</dbReference>
<feature type="repeat" description="WD" evidence="3">
    <location>
        <begin position="360"/>
        <end position="401"/>
    </location>
</feature>
<dbReference type="Gene3D" id="2.130.10.10">
    <property type="entry name" value="YVTN repeat-like/Quinoprotein amine dehydrogenase"/>
    <property type="match status" value="2"/>
</dbReference>
<proteinExistence type="predicted"/>
<evidence type="ECO:0000313" key="7">
    <source>
        <dbReference type="Proteomes" id="UP000541558"/>
    </source>
</evidence>
<dbReference type="OrthoDB" id="10260946at2759"/>
<evidence type="ECO:0000256" key="3">
    <source>
        <dbReference type="PROSITE-ProRule" id="PRU00221"/>
    </source>
</evidence>
<dbReference type="PROSITE" id="PS50082">
    <property type="entry name" value="WD_REPEATS_2"/>
    <property type="match status" value="1"/>
</dbReference>
<dbReference type="EMBL" id="JAACJK010000220">
    <property type="protein sequence ID" value="KAF5315956.1"/>
    <property type="molecule type" value="Genomic_DNA"/>
</dbReference>
<keyword evidence="1 3" id="KW-0853">WD repeat</keyword>
<feature type="compositionally biased region" description="Polar residues" evidence="4">
    <location>
        <begin position="546"/>
        <end position="555"/>
    </location>
</feature>
<feature type="compositionally biased region" description="Polar residues" evidence="4">
    <location>
        <begin position="468"/>
        <end position="484"/>
    </location>
</feature>
<keyword evidence="2" id="KW-0677">Repeat</keyword>
<dbReference type="AlphaFoldDB" id="A0A8H5EXI0"/>
<feature type="domain" description="Transcription factor spt8 beta-propeller" evidence="5">
    <location>
        <begin position="650"/>
        <end position="833"/>
    </location>
</feature>
<dbReference type="InterPro" id="IPR057544">
    <property type="entry name" value="Beta-prop_SPT8"/>
</dbReference>